<gene>
    <name evidence="2" type="ORF">L195_g049314</name>
</gene>
<feature type="compositionally biased region" description="Pro residues" evidence="1">
    <location>
        <begin position="126"/>
        <end position="138"/>
    </location>
</feature>
<accession>A0A2K3JNR6</accession>
<protein>
    <submittedName>
        <fullName evidence="2">Uncharacterized protein</fullName>
    </submittedName>
</protein>
<feature type="region of interest" description="Disordered" evidence="1">
    <location>
        <begin position="54"/>
        <end position="76"/>
    </location>
</feature>
<dbReference type="AlphaFoldDB" id="A0A2K3JNR6"/>
<organism evidence="2 3">
    <name type="scientific">Trifolium pratense</name>
    <name type="common">Red clover</name>
    <dbReference type="NCBI Taxonomy" id="57577"/>
    <lineage>
        <taxon>Eukaryota</taxon>
        <taxon>Viridiplantae</taxon>
        <taxon>Streptophyta</taxon>
        <taxon>Embryophyta</taxon>
        <taxon>Tracheophyta</taxon>
        <taxon>Spermatophyta</taxon>
        <taxon>Magnoliopsida</taxon>
        <taxon>eudicotyledons</taxon>
        <taxon>Gunneridae</taxon>
        <taxon>Pentapetalae</taxon>
        <taxon>rosids</taxon>
        <taxon>fabids</taxon>
        <taxon>Fabales</taxon>
        <taxon>Fabaceae</taxon>
        <taxon>Papilionoideae</taxon>
        <taxon>50 kb inversion clade</taxon>
        <taxon>NPAAA clade</taxon>
        <taxon>Hologalegina</taxon>
        <taxon>IRL clade</taxon>
        <taxon>Trifolieae</taxon>
        <taxon>Trifolium</taxon>
    </lineage>
</organism>
<reference evidence="2 3" key="2">
    <citation type="journal article" date="2017" name="Front. Plant Sci.">
        <title>Gene Classification and Mining of Molecular Markers Useful in Red Clover (Trifolium pratense) Breeding.</title>
        <authorList>
            <person name="Istvanek J."/>
            <person name="Dluhosova J."/>
            <person name="Dluhos P."/>
            <person name="Patkova L."/>
            <person name="Nedelnik J."/>
            <person name="Repkova J."/>
        </authorList>
    </citation>
    <scope>NUCLEOTIDE SEQUENCE [LARGE SCALE GENOMIC DNA]</scope>
    <source>
        <strain evidence="3">cv. Tatra</strain>
        <tissue evidence="2">Young leaves</tissue>
    </source>
</reference>
<feature type="region of interest" description="Disordered" evidence="1">
    <location>
        <begin position="126"/>
        <end position="155"/>
    </location>
</feature>
<reference evidence="2 3" key="1">
    <citation type="journal article" date="2014" name="Am. J. Bot.">
        <title>Genome assembly and annotation for red clover (Trifolium pratense; Fabaceae).</title>
        <authorList>
            <person name="Istvanek J."/>
            <person name="Jaros M."/>
            <person name="Krenek A."/>
            <person name="Repkova J."/>
        </authorList>
    </citation>
    <scope>NUCLEOTIDE SEQUENCE [LARGE SCALE GENOMIC DNA]</scope>
    <source>
        <strain evidence="3">cv. Tatra</strain>
        <tissue evidence="2">Young leaves</tissue>
    </source>
</reference>
<dbReference type="EMBL" id="ASHM01072402">
    <property type="protein sequence ID" value="PNX55684.1"/>
    <property type="molecule type" value="Genomic_DNA"/>
</dbReference>
<evidence type="ECO:0000313" key="3">
    <source>
        <dbReference type="Proteomes" id="UP000236291"/>
    </source>
</evidence>
<feature type="compositionally biased region" description="Low complexity" evidence="1">
    <location>
        <begin position="139"/>
        <end position="155"/>
    </location>
</feature>
<evidence type="ECO:0000256" key="1">
    <source>
        <dbReference type="SAM" id="MobiDB-lite"/>
    </source>
</evidence>
<comment type="caution">
    <text evidence="2">The sequence shown here is derived from an EMBL/GenBank/DDBJ whole genome shotgun (WGS) entry which is preliminary data.</text>
</comment>
<name>A0A2K3JNR6_TRIPR</name>
<feature type="non-terminal residue" evidence="2">
    <location>
        <position position="1"/>
    </location>
</feature>
<proteinExistence type="predicted"/>
<dbReference type="Proteomes" id="UP000236291">
    <property type="component" value="Unassembled WGS sequence"/>
</dbReference>
<evidence type="ECO:0000313" key="2">
    <source>
        <dbReference type="EMBL" id="PNX55684.1"/>
    </source>
</evidence>
<sequence length="155" mass="17319">SSEFLGNLLKIPSPEFPQVPIPLYSAGNSLPSFPPHFGSLKSFCTFGQNAEDFTPHVDDPTAAGPSTRPKKTKMERMVSRIKRETAKFLEAMMQQNNLIMHIMLEQQNYRKWLCDHVCPLLHIPNPPTNPPPHIPEFPQPENDSSSDASSPTVSP</sequence>